<gene>
    <name evidence="6" type="ORF">M8A51_14475</name>
</gene>
<name>A0ABT0YPY7_9BURK</name>
<dbReference type="PANTHER" id="PTHR30537:SF21">
    <property type="entry name" value="HTH-TYPE TRANSCRIPTIONAL REGULATOR SINR-RELATED"/>
    <property type="match status" value="1"/>
</dbReference>
<dbReference type="InterPro" id="IPR000847">
    <property type="entry name" value="LysR_HTH_N"/>
</dbReference>
<evidence type="ECO:0000256" key="3">
    <source>
        <dbReference type="ARBA" id="ARBA00023125"/>
    </source>
</evidence>
<dbReference type="PANTHER" id="PTHR30537">
    <property type="entry name" value="HTH-TYPE TRANSCRIPTIONAL REGULATOR"/>
    <property type="match status" value="1"/>
</dbReference>
<dbReference type="InterPro" id="IPR005119">
    <property type="entry name" value="LysR_subst-bd"/>
</dbReference>
<dbReference type="SUPFAM" id="SSF46785">
    <property type="entry name" value="Winged helix' DNA-binding domain"/>
    <property type="match status" value="1"/>
</dbReference>
<dbReference type="CDD" id="cd08422">
    <property type="entry name" value="PBP2_CrgA_like"/>
    <property type="match status" value="1"/>
</dbReference>
<evidence type="ECO:0000256" key="1">
    <source>
        <dbReference type="ARBA" id="ARBA00009437"/>
    </source>
</evidence>
<comment type="caution">
    <text evidence="6">The sequence shown here is derived from an EMBL/GenBank/DDBJ whole genome shotgun (WGS) entry which is preliminary data.</text>
</comment>
<feature type="domain" description="HTH lysR-type" evidence="5">
    <location>
        <begin position="1"/>
        <end position="61"/>
    </location>
</feature>
<reference evidence="6" key="1">
    <citation type="submission" date="2022-05" db="EMBL/GenBank/DDBJ databases">
        <title>Schlegelella sp. nov., isolated from mangrove soil.</title>
        <authorList>
            <person name="Liu Y."/>
            <person name="Ge X."/>
            <person name="Liu W."/>
        </authorList>
    </citation>
    <scope>NUCLEOTIDE SEQUENCE</scope>
    <source>
        <strain evidence="6">S2-27</strain>
    </source>
</reference>
<dbReference type="PROSITE" id="PS50931">
    <property type="entry name" value="HTH_LYSR"/>
    <property type="match status" value="1"/>
</dbReference>
<proteinExistence type="inferred from homology"/>
<organism evidence="6 7">
    <name type="scientific">Caldimonas mangrovi</name>
    <dbReference type="NCBI Taxonomy" id="2944811"/>
    <lineage>
        <taxon>Bacteria</taxon>
        <taxon>Pseudomonadati</taxon>
        <taxon>Pseudomonadota</taxon>
        <taxon>Betaproteobacteria</taxon>
        <taxon>Burkholderiales</taxon>
        <taxon>Sphaerotilaceae</taxon>
        <taxon>Caldimonas</taxon>
    </lineage>
</organism>
<comment type="similarity">
    <text evidence="1">Belongs to the LysR transcriptional regulatory family.</text>
</comment>
<keyword evidence="4" id="KW-0804">Transcription</keyword>
<dbReference type="Gene3D" id="3.40.190.290">
    <property type="match status" value="1"/>
</dbReference>
<dbReference type="Pfam" id="PF03466">
    <property type="entry name" value="LysR_substrate"/>
    <property type="match status" value="1"/>
</dbReference>
<dbReference type="Pfam" id="PF00126">
    <property type="entry name" value="HTH_1"/>
    <property type="match status" value="1"/>
</dbReference>
<dbReference type="Proteomes" id="UP001165541">
    <property type="component" value="Unassembled WGS sequence"/>
</dbReference>
<dbReference type="Gene3D" id="1.10.10.10">
    <property type="entry name" value="Winged helix-like DNA-binding domain superfamily/Winged helix DNA-binding domain"/>
    <property type="match status" value="1"/>
</dbReference>
<dbReference type="SUPFAM" id="SSF53850">
    <property type="entry name" value="Periplasmic binding protein-like II"/>
    <property type="match status" value="1"/>
</dbReference>
<keyword evidence="3" id="KW-0238">DNA-binding</keyword>
<keyword evidence="2" id="KW-0805">Transcription regulation</keyword>
<evidence type="ECO:0000313" key="6">
    <source>
        <dbReference type="EMBL" id="MCM5680728.1"/>
    </source>
</evidence>
<accession>A0ABT0YPY7</accession>
<evidence type="ECO:0000256" key="4">
    <source>
        <dbReference type="ARBA" id="ARBA00023163"/>
    </source>
</evidence>
<keyword evidence="7" id="KW-1185">Reference proteome</keyword>
<evidence type="ECO:0000256" key="2">
    <source>
        <dbReference type="ARBA" id="ARBA00023015"/>
    </source>
</evidence>
<dbReference type="InterPro" id="IPR036388">
    <property type="entry name" value="WH-like_DNA-bd_sf"/>
</dbReference>
<evidence type="ECO:0000313" key="7">
    <source>
        <dbReference type="Proteomes" id="UP001165541"/>
    </source>
</evidence>
<dbReference type="InterPro" id="IPR036390">
    <property type="entry name" value="WH_DNA-bd_sf"/>
</dbReference>
<dbReference type="EMBL" id="JAMKFE010000008">
    <property type="protein sequence ID" value="MCM5680728.1"/>
    <property type="molecule type" value="Genomic_DNA"/>
</dbReference>
<sequence>MKIENVDELRLLVSCAEGGNLSSAAQMLQVTPAAASAMLRRLEARVGARLFERTTRSMRATPAGAVLAGYAARALELLEEGSAQIGEDTQRLHGTVRVTSSSDLTRHVLLPWLDAFLQAHPGVEINLSVSDTLQDVVKDHVDVALRYGELSDSRLVARKLMDVRRIACAAPGYLSRHGAPQHPQELSGHDCITFRLRGQRNAVWHFSRPDGSEPVELRVNGRRQCDDGEIARRWAVAGHGVASKAELDVLADLESRALVRLFPDFVGESIPLHAVLPSNRFIPARVRALVEHLAACCASVQPRLQASGSTLRAGRATSVLRSP</sequence>
<dbReference type="RefSeq" id="WP_251779177.1">
    <property type="nucleotide sequence ID" value="NZ_JAMKFE010000008.1"/>
</dbReference>
<dbReference type="InterPro" id="IPR058163">
    <property type="entry name" value="LysR-type_TF_proteobact-type"/>
</dbReference>
<protein>
    <submittedName>
        <fullName evidence="6">LysR family transcriptional regulator</fullName>
    </submittedName>
</protein>
<evidence type="ECO:0000259" key="5">
    <source>
        <dbReference type="PROSITE" id="PS50931"/>
    </source>
</evidence>